<accession>A0A7W9UPM5</accession>
<dbReference type="EMBL" id="JACHJK010000003">
    <property type="protein sequence ID" value="MBB5926523.1"/>
    <property type="molecule type" value="Genomic_DNA"/>
</dbReference>
<evidence type="ECO:0000313" key="2">
    <source>
        <dbReference type="Proteomes" id="UP000585836"/>
    </source>
</evidence>
<organism evidence="1 2">
    <name type="scientific">Streptomyces echinatus</name>
    <dbReference type="NCBI Taxonomy" id="67293"/>
    <lineage>
        <taxon>Bacteria</taxon>
        <taxon>Bacillati</taxon>
        <taxon>Actinomycetota</taxon>
        <taxon>Actinomycetes</taxon>
        <taxon>Kitasatosporales</taxon>
        <taxon>Streptomycetaceae</taxon>
        <taxon>Streptomyces</taxon>
    </lineage>
</organism>
<proteinExistence type="predicted"/>
<dbReference type="RefSeq" id="WP_184963301.1">
    <property type="nucleotide sequence ID" value="NZ_BAAAWF010000094.1"/>
</dbReference>
<evidence type="ECO:0000313" key="1">
    <source>
        <dbReference type="EMBL" id="MBB5926523.1"/>
    </source>
</evidence>
<name>A0A7W9UPM5_9ACTN</name>
<dbReference type="AlphaFoldDB" id="A0A7W9UPM5"/>
<dbReference type="Proteomes" id="UP000585836">
    <property type="component" value="Unassembled WGS sequence"/>
</dbReference>
<gene>
    <name evidence="1" type="ORF">FHS34_001979</name>
</gene>
<sequence>MDQVYSALVAMRAAPVMDPESRPDGPRPDDRLRLLGALLAAVELEITAATRTDDEFYQGFAAVVGGWTETVGAAATLPSLVIINRLQRTAVQMMPPEDEEERPGQAASVAAAMAGADLLATQLAADHGSRERARLSSNRGEGSLANLVMGMHVLRVSLGDVED</sequence>
<keyword evidence="2" id="KW-1185">Reference proteome</keyword>
<protein>
    <submittedName>
        <fullName evidence="1">Uncharacterized protein</fullName>
    </submittedName>
</protein>
<reference evidence="1 2" key="1">
    <citation type="submission" date="2020-08" db="EMBL/GenBank/DDBJ databases">
        <title>Genomic Encyclopedia of Type Strains, Phase III (KMG-III): the genomes of soil and plant-associated and newly described type strains.</title>
        <authorList>
            <person name="Whitman W."/>
        </authorList>
    </citation>
    <scope>NUCLEOTIDE SEQUENCE [LARGE SCALE GENOMIC DNA]</scope>
    <source>
        <strain evidence="1 2">CECT 3313</strain>
    </source>
</reference>
<comment type="caution">
    <text evidence="1">The sequence shown here is derived from an EMBL/GenBank/DDBJ whole genome shotgun (WGS) entry which is preliminary data.</text>
</comment>